<proteinExistence type="predicted"/>
<name>A0A4S8Q7K1_9HYPH</name>
<sequence length="183" mass="19914">MPVTFSARHVLEDHISGFEATPNPHHLAILRAVSVFSVLARSGHEADIDETLTNLEDVHVRFCGPGEWLVVSETVAADTIARQLSDLGSPRAAFVDQSDGCVVLRIHGPKVRAILAKCTALDLHPDLFEIGQSSNCQICHVGANLARTGQDAFEIIVMRSFAGFLFDEMREMGREFALTAGFA</sequence>
<accession>A0A4S8Q7K1</accession>
<organism evidence="2 3">
    <name type="scientific">Rhizobium rosettiformans W3</name>
    <dbReference type="NCBI Taxonomy" id="538378"/>
    <lineage>
        <taxon>Bacteria</taxon>
        <taxon>Pseudomonadati</taxon>
        <taxon>Pseudomonadota</taxon>
        <taxon>Alphaproteobacteria</taxon>
        <taxon>Hyphomicrobiales</taxon>
        <taxon>Rhizobiaceae</taxon>
        <taxon>Rhizobium/Agrobacterium group</taxon>
        <taxon>Rhizobium</taxon>
    </lineage>
</organism>
<feature type="domain" description="GCVT N-terminal" evidence="1">
    <location>
        <begin position="56"/>
        <end position="179"/>
    </location>
</feature>
<reference evidence="2 3" key="1">
    <citation type="submission" date="2019-04" db="EMBL/GenBank/DDBJ databases">
        <title>genome sequence of strain W3.</title>
        <authorList>
            <person name="Gao J."/>
            <person name="Sun J."/>
        </authorList>
    </citation>
    <scope>NUCLEOTIDE SEQUENCE [LARGE SCALE GENOMIC DNA]</scope>
    <source>
        <strain evidence="2 3">W3</strain>
    </source>
</reference>
<protein>
    <submittedName>
        <fullName evidence="2">Sarcosine oxidase subunit gamma</fullName>
    </submittedName>
</protein>
<evidence type="ECO:0000313" key="3">
    <source>
        <dbReference type="Proteomes" id="UP000307378"/>
    </source>
</evidence>
<dbReference type="Gene3D" id="3.30.70.1520">
    <property type="entry name" value="Heterotetrameric sarcosine oxidase"/>
    <property type="match status" value="1"/>
</dbReference>
<dbReference type="Pfam" id="PF01571">
    <property type="entry name" value="GCV_T"/>
    <property type="match status" value="1"/>
</dbReference>
<evidence type="ECO:0000313" key="2">
    <source>
        <dbReference type="EMBL" id="THV39311.1"/>
    </source>
</evidence>
<gene>
    <name evidence="2" type="ORF">FAA86_02815</name>
</gene>
<evidence type="ECO:0000259" key="1">
    <source>
        <dbReference type="Pfam" id="PF01571"/>
    </source>
</evidence>
<dbReference type="Gene3D" id="3.30.1360.120">
    <property type="entry name" value="Probable tRNA modification gtpase trme, domain 1"/>
    <property type="match status" value="1"/>
</dbReference>
<dbReference type="InterPro" id="IPR027266">
    <property type="entry name" value="TrmE/GcvT-like"/>
</dbReference>
<comment type="caution">
    <text evidence="2">The sequence shown here is derived from an EMBL/GenBank/DDBJ whole genome shotgun (WGS) entry which is preliminary data.</text>
</comment>
<dbReference type="Proteomes" id="UP000307378">
    <property type="component" value="Unassembled WGS sequence"/>
</dbReference>
<dbReference type="SUPFAM" id="SSF103025">
    <property type="entry name" value="Folate-binding domain"/>
    <property type="match status" value="1"/>
</dbReference>
<dbReference type="InterPro" id="IPR006222">
    <property type="entry name" value="GCVT_N"/>
</dbReference>
<dbReference type="EMBL" id="STGU01000001">
    <property type="protein sequence ID" value="THV39311.1"/>
    <property type="molecule type" value="Genomic_DNA"/>
</dbReference>
<dbReference type="AlphaFoldDB" id="A0A4S8Q7K1"/>
<dbReference type="RefSeq" id="WP_136538246.1">
    <property type="nucleotide sequence ID" value="NZ_STGU01000001.1"/>
</dbReference>